<reference evidence="2 3" key="1">
    <citation type="submission" date="2018-05" db="EMBL/GenBank/DDBJ databases">
        <title>Genomic Encyclopedia of Type Strains, Phase IV (KMG-IV): sequencing the most valuable type-strain genomes for metagenomic binning, comparative biology and taxonomic classification.</title>
        <authorList>
            <person name="Goeker M."/>
        </authorList>
    </citation>
    <scope>NUCLEOTIDE SEQUENCE [LARGE SCALE GENOMIC DNA]</scope>
    <source>
        <strain evidence="2 3">DSM 44717</strain>
    </source>
</reference>
<dbReference type="RefSeq" id="WP_110038874.1">
    <property type="nucleotide sequence ID" value="NZ_QGTL01000006.1"/>
</dbReference>
<dbReference type="AlphaFoldDB" id="A0A317NGZ5"/>
<evidence type="ECO:0000313" key="2">
    <source>
        <dbReference type="EMBL" id="PWV74435.1"/>
    </source>
</evidence>
<evidence type="ECO:0000259" key="1">
    <source>
        <dbReference type="Pfam" id="PF19054"/>
    </source>
</evidence>
<dbReference type="Pfam" id="PF19054">
    <property type="entry name" value="DUF5753"/>
    <property type="match status" value="1"/>
</dbReference>
<sequence length="200" mass="22250">MSYTSIFDHTIDGLAPLQRSLIAIEERVTQQRAWNPDIVIGLVQTEDYARAILSECFGVLEIPDDLDETVAARMKRQQILDRDERDFHFLIGESALHHVVGSSEIMAEQILALRDQLDARPHVRIGIVPLNARFVGPAPEFVLHDTARVESETATGEVVTTSPRDVALAARLFDRLHGQAVYGQDATVLLTRVLALHTGH</sequence>
<keyword evidence="3" id="KW-1185">Reference proteome</keyword>
<dbReference type="EMBL" id="QGTL01000006">
    <property type="protein sequence ID" value="PWV74435.1"/>
    <property type="molecule type" value="Genomic_DNA"/>
</dbReference>
<proteinExistence type="predicted"/>
<organism evidence="2 3">
    <name type="scientific">Nocardia neocaledoniensis</name>
    <dbReference type="NCBI Taxonomy" id="236511"/>
    <lineage>
        <taxon>Bacteria</taxon>
        <taxon>Bacillati</taxon>
        <taxon>Actinomycetota</taxon>
        <taxon>Actinomycetes</taxon>
        <taxon>Mycobacteriales</taxon>
        <taxon>Nocardiaceae</taxon>
        <taxon>Nocardia</taxon>
    </lineage>
</organism>
<dbReference type="InterPro" id="IPR043917">
    <property type="entry name" value="DUF5753"/>
</dbReference>
<evidence type="ECO:0000313" key="3">
    <source>
        <dbReference type="Proteomes" id="UP000246410"/>
    </source>
</evidence>
<name>A0A317NGZ5_9NOCA</name>
<accession>A0A317NGZ5</accession>
<protein>
    <recommendedName>
        <fullName evidence="1">DUF5753 domain-containing protein</fullName>
    </recommendedName>
</protein>
<feature type="domain" description="DUF5753" evidence="1">
    <location>
        <begin position="18"/>
        <end position="192"/>
    </location>
</feature>
<dbReference type="Proteomes" id="UP000246410">
    <property type="component" value="Unassembled WGS sequence"/>
</dbReference>
<comment type="caution">
    <text evidence="2">The sequence shown here is derived from an EMBL/GenBank/DDBJ whole genome shotgun (WGS) entry which is preliminary data.</text>
</comment>
<gene>
    <name evidence="2" type="ORF">DFR69_106246</name>
</gene>